<accession>Q5AV09</accession>
<dbReference type="eggNOG" id="ENOG502RXK9">
    <property type="taxonomic scope" value="Eukaryota"/>
</dbReference>
<dbReference type="GO" id="GO:0009277">
    <property type="term" value="C:fungal-type cell wall"/>
    <property type="evidence" value="ECO:0000318"/>
    <property type="project" value="GO_Central"/>
</dbReference>
<dbReference type="PANTHER" id="PTHR34154:SF11">
    <property type="entry name" value="ASL1-LIKE GLYCOSYL HYDROLASE CATALYTIC DOMAIN-CONTAINING PROTEIN"/>
    <property type="match status" value="1"/>
</dbReference>
<protein>
    <recommendedName>
        <fullName evidence="2">Asl1-like glycosyl hydrolase catalytic domain-containing protein</fullName>
    </recommendedName>
</protein>
<dbReference type="InterPro" id="IPR024655">
    <property type="entry name" value="Asl1_glyco_hydro_catalytic"/>
</dbReference>
<dbReference type="RefSeq" id="XP_681140.1">
    <property type="nucleotide sequence ID" value="XM_676048.1"/>
</dbReference>
<dbReference type="AlphaFoldDB" id="Q5AV09"/>
<evidence type="ECO:0000313" key="3">
    <source>
        <dbReference type="EMBL" id="CBF73424.1"/>
    </source>
</evidence>
<reference evidence="4" key="1">
    <citation type="journal article" date="2005" name="Nature">
        <title>Sequencing of Aspergillus nidulans and comparative analysis with A. fumigatus and A. oryzae.</title>
        <authorList>
            <person name="Galagan J.E."/>
            <person name="Calvo S.E."/>
            <person name="Cuomo C."/>
            <person name="Ma L.J."/>
            <person name="Wortman J.R."/>
            <person name="Batzoglou S."/>
            <person name="Lee S.I."/>
            <person name="Basturkmen M."/>
            <person name="Spevak C.C."/>
            <person name="Clutterbuck J."/>
            <person name="Kapitonov V."/>
            <person name="Jurka J."/>
            <person name="Scazzocchio C."/>
            <person name="Farman M."/>
            <person name="Butler J."/>
            <person name="Purcell S."/>
            <person name="Harris S."/>
            <person name="Braus G.H."/>
            <person name="Draht O."/>
            <person name="Busch S."/>
            <person name="D'Enfert C."/>
            <person name="Bouchier C."/>
            <person name="Goldman G.H."/>
            <person name="Bell-Pedersen D."/>
            <person name="Griffiths-Jones S."/>
            <person name="Doonan J.H."/>
            <person name="Yu J."/>
            <person name="Vienken K."/>
            <person name="Pain A."/>
            <person name="Freitag M."/>
            <person name="Selker E.U."/>
            <person name="Archer D.B."/>
            <person name="Penalva M.A."/>
            <person name="Oakley B.R."/>
            <person name="Momany M."/>
            <person name="Tanaka T."/>
            <person name="Kumagai T."/>
            <person name="Asai K."/>
            <person name="Machida M."/>
            <person name="Nierman W.C."/>
            <person name="Denning D.W."/>
            <person name="Caddick M."/>
            <person name="Hynes M."/>
            <person name="Paoletti M."/>
            <person name="Fischer R."/>
            <person name="Miller B."/>
            <person name="Dyer P."/>
            <person name="Sachs M.S."/>
            <person name="Osmani S.A."/>
            <person name="Birren B.W."/>
        </authorList>
    </citation>
    <scope>NUCLEOTIDE SEQUENCE [LARGE SCALE GENOMIC DNA]</scope>
    <source>
        <strain evidence="4">FGSC A4 / ATCC 38163 / CBS 112.46 / NRRL 194 / M139</strain>
    </source>
</reference>
<dbReference type="InterPro" id="IPR053183">
    <property type="entry name" value="ASL1"/>
</dbReference>
<dbReference type="OrthoDB" id="43654at2759"/>
<dbReference type="InParanoid" id="Q5AV09"/>
<evidence type="ECO:0000313" key="4">
    <source>
        <dbReference type="Proteomes" id="UP000000560"/>
    </source>
</evidence>
<dbReference type="SUPFAM" id="SSF51445">
    <property type="entry name" value="(Trans)glycosidases"/>
    <property type="match status" value="1"/>
</dbReference>
<keyword evidence="1" id="KW-0732">Signal</keyword>
<dbReference type="HOGENOM" id="CLU_040908_4_0_1"/>
<dbReference type="Gene3D" id="3.20.20.80">
    <property type="entry name" value="Glycosidases"/>
    <property type="match status" value="1"/>
</dbReference>
<feature type="chain" id="PRO_5010317654" description="Asl1-like glycosyl hydrolase catalytic domain-containing protein" evidence="1">
    <location>
        <begin position="21"/>
        <end position="234"/>
    </location>
</feature>
<keyword evidence="4" id="KW-1185">Reference proteome</keyword>
<dbReference type="PANTHER" id="PTHR34154">
    <property type="entry name" value="ALKALI-SENSITIVE LINKAGE PROTEIN 1"/>
    <property type="match status" value="1"/>
</dbReference>
<dbReference type="InterPro" id="IPR017853">
    <property type="entry name" value="GH"/>
</dbReference>
<gene>
    <name evidence="3" type="ORF">ANIA_07871</name>
</gene>
<proteinExistence type="predicted"/>
<dbReference type="OMA" id="ERYAYHM"/>
<evidence type="ECO:0000256" key="1">
    <source>
        <dbReference type="SAM" id="SignalP"/>
    </source>
</evidence>
<sequence>MAFKTASFVLYLLGPTLTFAQEKRGLAYNDGALANLFSGHSQVSWGYNWGSDGNGLDTALNFTPMLWGLASRLSPEWTAAVEGEGVEAILGFNEPDLDAHSNITPSDASRRIPVTNGSPPNMGIGWMDQFFEHCTTCTIDFVTIHWYANNDPQGFKSHVQQFYDKYRLPIWITEFAASGSEEEQISFLQAVLPWLDSQPYVERYAYFGVFPGFLVNENGDGLSRLGQVYATCSR</sequence>
<dbReference type="Proteomes" id="UP000000560">
    <property type="component" value="Chromosome II"/>
</dbReference>
<organism evidence="3 4">
    <name type="scientific">Emericella nidulans (strain FGSC A4 / ATCC 38163 / CBS 112.46 / NRRL 194 / M139)</name>
    <name type="common">Aspergillus nidulans</name>
    <dbReference type="NCBI Taxonomy" id="227321"/>
    <lineage>
        <taxon>Eukaryota</taxon>
        <taxon>Fungi</taxon>
        <taxon>Dikarya</taxon>
        <taxon>Ascomycota</taxon>
        <taxon>Pezizomycotina</taxon>
        <taxon>Eurotiomycetes</taxon>
        <taxon>Eurotiomycetidae</taxon>
        <taxon>Eurotiales</taxon>
        <taxon>Aspergillaceae</taxon>
        <taxon>Aspergillus</taxon>
        <taxon>Aspergillus subgen. Nidulantes</taxon>
    </lineage>
</organism>
<dbReference type="KEGG" id="ani:ANIA_07871"/>
<reference evidence="4" key="2">
    <citation type="journal article" date="2009" name="Fungal Genet. Biol.">
        <title>The 2008 update of the Aspergillus nidulans genome annotation: a community effort.</title>
        <authorList>
            <person name="Wortman J.R."/>
            <person name="Gilsenan J.M."/>
            <person name="Joardar V."/>
            <person name="Deegan J."/>
            <person name="Clutterbuck J."/>
            <person name="Andersen M.R."/>
            <person name="Archer D."/>
            <person name="Bencina M."/>
            <person name="Braus G."/>
            <person name="Coutinho P."/>
            <person name="von Dohren H."/>
            <person name="Doonan J."/>
            <person name="Driessen A.J."/>
            <person name="Durek P."/>
            <person name="Espeso E."/>
            <person name="Fekete E."/>
            <person name="Flipphi M."/>
            <person name="Estrada C.G."/>
            <person name="Geysens S."/>
            <person name="Goldman G."/>
            <person name="de Groot P.W."/>
            <person name="Hansen K."/>
            <person name="Harris S.D."/>
            <person name="Heinekamp T."/>
            <person name="Helmstaedt K."/>
            <person name="Henrissat B."/>
            <person name="Hofmann G."/>
            <person name="Homan T."/>
            <person name="Horio T."/>
            <person name="Horiuchi H."/>
            <person name="James S."/>
            <person name="Jones M."/>
            <person name="Karaffa L."/>
            <person name="Karanyi Z."/>
            <person name="Kato M."/>
            <person name="Keller N."/>
            <person name="Kelly D.E."/>
            <person name="Kiel J.A."/>
            <person name="Kim J.M."/>
            <person name="van der Klei I.J."/>
            <person name="Klis F.M."/>
            <person name="Kovalchuk A."/>
            <person name="Krasevec N."/>
            <person name="Kubicek C.P."/>
            <person name="Liu B."/>
            <person name="Maccabe A."/>
            <person name="Meyer V."/>
            <person name="Mirabito P."/>
            <person name="Miskei M."/>
            <person name="Mos M."/>
            <person name="Mullins J."/>
            <person name="Nelson D.R."/>
            <person name="Nielsen J."/>
            <person name="Oakley B.R."/>
            <person name="Osmani S.A."/>
            <person name="Pakula T."/>
            <person name="Paszewski A."/>
            <person name="Paulsen I."/>
            <person name="Pilsyk S."/>
            <person name="Pocsi I."/>
            <person name="Punt P.J."/>
            <person name="Ram A.F."/>
            <person name="Ren Q."/>
            <person name="Robellet X."/>
            <person name="Robson G."/>
            <person name="Seiboth B."/>
            <person name="van Solingen P."/>
            <person name="Specht T."/>
            <person name="Sun J."/>
            <person name="Taheri-Talesh N."/>
            <person name="Takeshita N."/>
            <person name="Ussery D."/>
            <person name="vanKuyk P.A."/>
            <person name="Visser H."/>
            <person name="van de Vondervoort P.J."/>
            <person name="de Vries R.P."/>
            <person name="Walton J."/>
            <person name="Xiang X."/>
            <person name="Xiong Y."/>
            <person name="Zeng A.P."/>
            <person name="Brandt B.W."/>
            <person name="Cornell M.J."/>
            <person name="van den Hondel C.A."/>
            <person name="Visser J."/>
            <person name="Oliver S.G."/>
            <person name="Turner G."/>
        </authorList>
    </citation>
    <scope>GENOME REANNOTATION</scope>
    <source>
        <strain evidence="4">FGSC A4 / ATCC 38163 / CBS 112.46 / NRRL 194 / M139</strain>
    </source>
</reference>
<dbReference type="GeneID" id="2869151"/>
<feature type="signal peptide" evidence="1">
    <location>
        <begin position="1"/>
        <end position="20"/>
    </location>
</feature>
<dbReference type="CAZy" id="GH128">
    <property type="family name" value="Glycoside Hydrolase Family 128"/>
</dbReference>
<dbReference type="EMBL" id="BN001302">
    <property type="protein sequence ID" value="CBF73424.1"/>
    <property type="molecule type" value="Genomic_DNA"/>
</dbReference>
<accession>C8V3M8</accession>
<dbReference type="GO" id="GO:0071966">
    <property type="term" value="P:fungal-type cell wall polysaccharide metabolic process"/>
    <property type="evidence" value="ECO:0000318"/>
    <property type="project" value="GO_Central"/>
</dbReference>
<name>Q5AV09_EMENI</name>
<evidence type="ECO:0000259" key="2">
    <source>
        <dbReference type="Pfam" id="PF11790"/>
    </source>
</evidence>
<feature type="domain" description="Asl1-like glycosyl hydrolase catalytic" evidence="2">
    <location>
        <begin position="25"/>
        <end position="229"/>
    </location>
</feature>
<dbReference type="Pfam" id="PF11790">
    <property type="entry name" value="Glyco_hydro_cc"/>
    <property type="match status" value="1"/>
</dbReference>